<organism evidence="1 2">
    <name type="scientific">candidate division WWE3 bacterium</name>
    <dbReference type="NCBI Taxonomy" id="2053526"/>
    <lineage>
        <taxon>Bacteria</taxon>
        <taxon>Katanobacteria</taxon>
    </lineage>
</organism>
<dbReference type="AlphaFoldDB" id="A0A7X9DKV6"/>
<proteinExistence type="predicted"/>
<dbReference type="EMBL" id="JAAZNL010000050">
    <property type="protein sequence ID" value="NMB70340.1"/>
    <property type="molecule type" value="Genomic_DNA"/>
</dbReference>
<evidence type="ECO:0000313" key="1">
    <source>
        <dbReference type="EMBL" id="NMB70340.1"/>
    </source>
</evidence>
<name>A0A7X9DKV6_UNCKA</name>
<accession>A0A7X9DKV6</accession>
<evidence type="ECO:0008006" key="3">
    <source>
        <dbReference type="Google" id="ProtNLM"/>
    </source>
</evidence>
<sequence length="309" mass="33731">MNKKQIYIKNEQGQALLFVVVALTVAMAIGMSVSTRTISSVRRSTSTDTSSRVYSAAEGGIEWFLNQPSTVLNALSDGNTNGGSECPSGTQPHETNGAACVINYSSATGDNVRSRAIVTIAPFTYNSPTGSPNHYWFYVNTGEVKEVALGGSYNGNMRVCWSSQDSAITPDIYYSYYNNNNGIIRKSILKNQSRPNVNVSETNPVTLTTTASGTSYPTLDFTDCAVINISNNSVMGIRFKAMYAPAKVGVFEMDDTLPVQGYTISSIGELFENELIRTVKKLRVYRSFQYLPAVFDYAIYSDTNLAITP</sequence>
<protein>
    <recommendedName>
        <fullName evidence="3">Type 4 fimbrial biogenesis protein PilX N-terminal domain-containing protein</fullName>
    </recommendedName>
</protein>
<dbReference type="Proteomes" id="UP000526033">
    <property type="component" value="Unassembled WGS sequence"/>
</dbReference>
<gene>
    <name evidence="1" type="ORF">GYA27_04030</name>
</gene>
<reference evidence="1 2" key="1">
    <citation type="journal article" date="2020" name="Biotechnol. Biofuels">
        <title>New insights from the biogas microbiome by comprehensive genome-resolved metagenomics of nearly 1600 species originating from multiple anaerobic digesters.</title>
        <authorList>
            <person name="Campanaro S."/>
            <person name="Treu L."/>
            <person name="Rodriguez-R L.M."/>
            <person name="Kovalovszki A."/>
            <person name="Ziels R.M."/>
            <person name="Maus I."/>
            <person name="Zhu X."/>
            <person name="Kougias P.G."/>
            <person name="Basile A."/>
            <person name="Luo G."/>
            <person name="Schluter A."/>
            <person name="Konstantinidis K.T."/>
            <person name="Angelidaki I."/>
        </authorList>
    </citation>
    <scope>NUCLEOTIDE SEQUENCE [LARGE SCALE GENOMIC DNA]</scope>
    <source>
        <strain evidence="1">AS27yjCOA_165</strain>
    </source>
</reference>
<evidence type="ECO:0000313" key="2">
    <source>
        <dbReference type="Proteomes" id="UP000526033"/>
    </source>
</evidence>
<comment type="caution">
    <text evidence="1">The sequence shown here is derived from an EMBL/GenBank/DDBJ whole genome shotgun (WGS) entry which is preliminary data.</text>
</comment>